<name>A0A8J7INP8_9BACT</name>
<dbReference type="RefSeq" id="WP_199383820.1">
    <property type="nucleotide sequence ID" value="NZ_JAEMHM010000007.1"/>
</dbReference>
<keyword evidence="2" id="KW-1185">Reference proteome</keyword>
<comment type="caution">
    <text evidence="1">The sequence shown here is derived from an EMBL/GenBank/DDBJ whole genome shotgun (WGS) entry which is preliminary data.</text>
</comment>
<dbReference type="Proteomes" id="UP000636888">
    <property type="component" value="Unassembled WGS sequence"/>
</dbReference>
<accession>A0A8J7INP8</accession>
<dbReference type="EMBL" id="JAEMHM010000007">
    <property type="protein sequence ID" value="MBJ6724923.1"/>
    <property type="molecule type" value="Genomic_DNA"/>
</dbReference>
<sequence length="65" mass="7573">MYLARDKNNDLYLFADLPTRGRDCWWAEAGIDGTYLRLKNSLYPEVSWESEPRKVSIVMDTESGE</sequence>
<evidence type="ECO:0000313" key="1">
    <source>
        <dbReference type="EMBL" id="MBJ6724923.1"/>
    </source>
</evidence>
<gene>
    <name evidence="1" type="ORF">JFN93_09410</name>
</gene>
<reference evidence="1" key="1">
    <citation type="submission" date="2020-12" db="EMBL/GenBank/DDBJ databases">
        <title>Geomonas sp. Red875, isolated from river sediment.</title>
        <authorList>
            <person name="Xu Z."/>
            <person name="Zhang Z."/>
            <person name="Masuda Y."/>
            <person name="Itoh H."/>
            <person name="Senoo K."/>
        </authorList>
    </citation>
    <scope>NUCLEOTIDE SEQUENCE</scope>
    <source>
        <strain evidence="1">Red875</strain>
    </source>
</reference>
<proteinExistence type="predicted"/>
<organism evidence="1 2">
    <name type="scientific">Geomesophilobacter sediminis</name>
    <dbReference type="NCBI Taxonomy" id="2798584"/>
    <lineage>
        <taxon>Bacteria</taxon>
        <taxon>Pseudomonadati</taxon>
        <taxon>Thermodesulfobacteriota</taxon>
        <taxon>Desulfuromonadia</taxon>
        <taxon>Geobacterales</taxon>
        <taxon>Geobacteraceae</taxon>
        <taxon>Geomesophilobacter</taxon>
    </lineage>
</organism>
<dbReference type="AlphaFoldDB" id="A0A8J7INP8"/>
<evidence type="ECO:0000313" key="2">
    <source>
        <dbReference type="Proteomes" id="UP000636888"/>
    </source>
</evidence>
<protein>
    <submittedName>
        <fullName evidence="1">Uncharacterized protein</fullName>
    </submittedName>
</protein>